<dbReference type="Pfam" id="PF07687">
    <property type="entry name" value="M20_dimer"/>
    <property type="match status" value="1"/>
</dbReference>
<dbReference type="Pfam" id="PF00400">
    <property type="entry name" value="WD40"/>
    <property type="match status" value="3"/>
</dbReference>
<name>A0A8H2ZWZ2_9AGAM</name>
<dbReference type="PANTHER" id="PTHR43270">
    <property type="entry name" value="BETA-ALA-HIS DIPEPTIDASE"/>
    <property type="match status" value="1"/>
</dbReference>
<keyword evidence="6" id="KW-0378">Hydrolase</keyword>
<dbReference type="SUPFAM" id="SSF53187">
    <property type="entry name" value="Zn-dependent exopeptidases"/>
    <property type="match status" value="1"/>
</dbReference>
<dbReference type="GO" id="GO:0006508">
    <property type="term" value="P:proteolysis"/>
    <property type="evidence" value="ECO:0007669"/>
    <property type="project" value="UniProtKB-KW"/>
</dbReference>
<dbReference type="Pfam" id="PF01546">
    <property type="entry name" value="Peptidase_M20"/>
    <property type="match status" value="1"/>
</dbReference>
<keyword evidence="4" id="KW-0479">Metal-binding</keyword>
<keyword evidence="5" id="KW-0677">Repeat</keyword>
<evidence type="ECO:0000313" key="11">
    <source>
        <dbReference type="Proteomes" id="UP000663826"/>
    </source>
</evidence>
<dbReference type="Gene3D" id="3.40.630.10">
    <property type="entry name" value="Zn peptidases"/>
    <property type="match status" value="1"/>
</dbReference>
<accession>A0A8H2ZWZ2</accession>
<comment type="similarity">
    <text evidence="1">Belongs to the peptidase M20A family.</text>
</comment>
<dbReference type="PROSITE" id="PS50294">
    <property type="entry name" value="WD_REPEATS_REGION"/>
    <property type="match status" value="1"/>
</dbReference>
<feature type="region of interest" description="Disordered" evidence="8">
    <location>
        <begin position="353"/>
        <end position="372"/>
    </location>
</feature>
<keyword evidence="2 7" id="KW-0853">WD repeat</keyword>
<evidence type="ECO:0000256" key="2">
    <source>
        <dbReference type="ARBA" id="ARBA00022574"/>
    </source>
</evidence>
<proteinExistence type="inferred from homology"/>
<dbReference type="GO" id="GO:0006751">
    <property type="term" value="P:glutathione catabolic process"/>
    <property type="evidence" value="ECO:0007669"/>
    <property type="project" value="InterPro"/>
</dbReference>
<dbReference type="InterPro" id="IPR020472">
    <property type="entry name" value="WD40_PAC1"/>
</dbReference>
<dbReference type="InterPro" id="IPR036322">
    <property type="entry name" value="WD40_repeat_dom_sf"/>
</dbReference>
<keyword evidence="3" id="KW-0645">Protease</keyword>
<evidence type="ECO:0000313" key="10">
    <source>
        <dbReference type="EMBL" id="CAE6359444.1"/>
    </source>
</evidence>
<dbReference type="InterPro" id="IPR017149">
    <property type="entry name" value="GSH_degradosome_Dug2"/>
</dbReference>
<dbReference type="InterPro" id="IPR001680">
    <property type="entry name" value="WD40_rpt"/>
</dbReference>
<dbReference type="PROSITE" id="PS50082">
    <property type="entry name" value="WD_REPEATS_2"/>
    <property type="match status" value="2"/>
</dbReference>
<protein>
    <recommendedName>
        <fullName evidence="9">Peptidase M20 dimerisation domain-containing protein</fullName>
    </recommendedName>
</protein>
<sequence>MPPHLTPPATPPTRTIHYACPHLPNACLASLSRTPPPEAAAARLVHTLRQKESSVLSLTADERFIYSGSQGMDIYVWDRHTFSHTASLQGHTDSVLALIHSPERQWLFSSSGDSTVRIWCTQTLSPLYTVLPHGESGDIFSLIYVHTPTQQRLIFGCQNTSIQWVDLSPSTLEPPSNSCQPGVGDISPAGSVYGSFSSNTGADNGMPNRDTPGAQTPFSSSTPPKHKFFDSFPQPAGRPTAPQRPSTAVLTTSSKLSLQRSSTPIATPEIKKPTNGDGANTTEPTDKNEDDPRVLAVPLEHVVSSAHYGYIYCMALVRDESGDQVRLVTGSGDEETKLWELPPDNNPVLQHSFSHDFPSPTDPSAPAPEEADEDVGGAVLALAVRDGTIFAGGQAGRIAVWDVETATLVRVLVAAEGVDVLSLSVLGQDLYACTADGYVHRWSSTFQHIAVYHAHSGIILSSIAIASCGVFVTGAGDSSVKIWDVGTARGRRRGNSKGVWPNEPVEDIHDGDVLGLVYEDELEAEGADDPSNALIFALSKFVAIPSVSSAREDCKQAAVWLKKCFSQLGADSYLVSSTENVNSLVVATFRGRPPAPGAPRRPRILFYGHYDVISAPPYGWTSDPFKLSGNNGALYGRGVSDDKGPTLAVAFAVSSLLSRRMLDVDVVMLVEGEEEAGSAGFKGLFETVKDRVGEIDCILVSNSFWIDDVTPCVTYGLRGVVHSSIEISSERPDVHSGVEGGAIVEPMVDMVKVLATLANGSKVLIPSFYDKIRPQPEEERVLYEKIAQVTKTTPASIASRWSEPSLSIHSLNVSGPGNATVIPSSVKAKVSIRIVPDQDTDEIAASLVKHVNDAFGELQSPNVLKVQIDRTADWWLGELDDEYFHALEDAVRKEWEVEPLRIREGGSIPSVPFLEKALGCHALHLPMGQSSDQAHLQNERISVNNLRKGQAVVERFLASLGKRELS</sequence>
<dbReference type="PANTHER" id="PTHR43270:SF8">
    <property type="entry name" value="DI- AND TRIPEPTIDASE DUG2-RELATED"/>
    <property type="match status" value="1"/>
</dbReference>
<dbReference type="Gene3D" id="2.130.10.10">
    <property type="entry name" value="YVTN repeat-like/Quinoprotein amine dehydrogenase"/>
    <property type="match status" value="2"/>
</dbReference>
<evidence type="ECO:0000256" key="6">
    <source>
        <dbReference type="ARBA" id="ARBA00022801"/>
    </source>
</evidence>
<evidence type="ECO:0000256" key="3">
    <source>
        <dbReference type="ARBA" id="ARBA00022670"/>
    </source>
</evidence>
<dbReference type="EMBL" id="CAJMWQ010000441">
    <property type="protein sequence ID" value="CAE6359444.1"/>
    <property type="molecule type" value="Genomic_DNA"/>
</dbReference>
<feature type="repeat" description="WD" evidence="7">
    <location>
        <begin position="452"/>
        <end position="493"/>
    </location>
</feature>
<feature type="compositionally biased region" description="Polar residues" evidence="8">
    <location>
        <begin position="243"/>
        <end position="265"/>
    </location>
</feature>
<dbReference type="InterPro" id="IPR051458">
    <property type="entry name" value="Cyt/Met_Dipeptidase"/>
</dbReference>
<reference evidence="10" key="1">
    <citation type="submission" date="2021-01" db="EMBL/GenBank/DDBJ databases">
        <authorList>
            <person name="Kaushik A."/>
        </authorList>
    </citation>
    <scope>NUCLEOTIDE SEQUENCE</scope>
    <source>
        <strain evidence="10">AG1-1B</strain>
    </source>
</reference>
<feature type="region of interest" description="Disordered" evidence="8">
    <location>
        <begin position="190"/>
        <end position="291"/>
    </location>
</feature>
<comment type="caution">
    <text evidence="10">The sequence shown here is derived from an EMBL/GenBank/DDBJ whole genome shotgun (WGS) entry which is preliminary data.</text>
</comment>
<dbReference type="PRINTS" id="PR00320">
    <property type="entry name" value="GPROTEINBRPT"/>
</dbReference>
<dbReference type="Gene3D" id="3.30.70.360">
    <property type="match status" value="1"/>
</dbReference>
<evidence type="ECO:0000256" key="4">
    <source>
        <dbReference type="ARBA" id="ARBA00022723"/>
    </source>
</evidence>
<dbReference type="GO" id="GO:0046872">
    <property type="term" value="F:metal ion binding"/>
    <property type="evidence" value="ECO:0007669"/>
    <property type="project" value="UniProtKB-KW"/>
</dbReference>
<gene>
    <name evidence="10" type="ORF">RDB_LOCUS10710</name>
</gene>
<evidence type="ECO:0000256" key="1">
    <source>
        <dbReference type="ARBA" id="ARBA00006247"/>
    </source>
</evidence>
<feature type="repeat" description="WD" evidence="7">
    <location>
        <begin position="88"/>
        <end position="129"/>
    </location>
</feature>
<feature type="compositionally biased region" description="Polar residues" evidence="8">
    <location>
        <begin position="213"/>
        <end position="223"/>
    </location>
</feature>
<dbReference type="SMART" id="SM00320">
    <property type="entry name" value="WD40"/>
    <property type="match status" value="6"/>
</dbReference>
<dbReference type="AlphaFoldDB" id="A0A8H2ZWZ2"/>
<dbReference type="SUPFAM" id="SSF50978">
    <property type="entry name" value="WD40 repeat-like"/>
    <property type="match status" value="1"/>
</dbReference>
<dbReference type="PIRSF" id="PIRSF037237">
    <property type="entry name" value="Peptidase_WD_repeats_DUG2"/>
    <property type="match status" value="1"/>
</dbReference>
<evidence type="ECO:0000256" key="5">
    <source>
        <dbReference type="ARBA" id="ARBA00022737"/>
    </source>
</evidence>
<evidence type="ECO:0000259" key="9">
    <source>
        <dbReference type="Pfam" id="PF07687"/>
    </source>
</evidence>
<evidence type="ECO:0000256" key="8">
    <source>
        <dbReference type="SAM" id="MobiDB-lite"/>
    </source>
</evidence>
<organism evidence="10 11">
    <name type="scientific">Rhizoctonia solani</name>
    <dbReference type="NCBI Taxonomy" id="456999"/>
    <lineage>
        <taxon>Eukaryota</taxon>
        <taxon>Fungi</taxon>
        <taxon>Dikarya</taxon>
        <taxon>Basidiomycota</taxon>
        <taxon>Agaricomycotina</taxon>
        <taxon>Agaricomycetes</taxon>
        <taxon>Cantharellales</taxon>
        <taxon>Ceratobasidiaceae</taxon>
        <taxon>Rhizoctonia</taxon>
    </lineage>
</organism>
<dbReference type="InterPro" id="IPR002933">
    <property type="entry name" value="Peptidase_M20"/>
</dbReference>
<evidence type="ECO:0000256" key="7">
    <source>
        <dbReference type="PROSITE-ProRule" id="PRU00221"/>
    </source>
</evidence>
<dbReference type="InterPro" id="IPR011650">
    <property type="entry name" value="Peptidase_M20_dimer"/>
</dbReference>
<dbReference type="GO" id="GO:0008233">
    <property type="term" value="F:peptidase activity"/>
    <property type="evidence" value="ECO:0007669"/>
    <property type="project" value="UniProtKB-KW"/>
</dbReference>
<feature type="domain" description="Peptidase M20 dimerisation" evidence="9">
    <location>
        <begin position="725"/>
        <end position="856"/>
    </location>
</feature>
<dbReference type="Proteomes" id="UP000663826">
    <property type="component" value="Unassembled WGS sequence"/>
</dbReference>
<dbReference type="InterPro" id="IPR015943">
    <property type="entry name" value="WD40/YVTN_repeat-like_dom_sf"/>
</dbReference>